<reference evidence="3 4" key="2">
    <citation type="submission" date="2019-01" db="EMBL/GenBank/DDBJ databases">
        <title>The decoding of complex shrimp genome reveals the adaptation for benthos swimmer, frequently molting mechanism and breeding impact on genome.</title>
        <authorList>
            <person name="Sun Y."/>
            <person name="Gao Y."/>
            <person name="Yu Y."/>
        </authorList>
    </citation>
    <scope>NUCLEOTIDE SEQUENCE [LARGE SCALE GENOMIC DNA]</scope>
    <source>
        <tissue evidence="3">Muscle</tissue>
    </source>
</reference>
<feature type="compositionally biased region" description="Low complexity" evidence="2">
    <location>
        <begin position="227"/>
        <end position="239"/>
    </location>
</feature>
<protein>
    <recommendedName>
        <fullName evidence="5">HTH psq-type domain-containing protein</fullName>
    </recommendedName>
</protein>
<sequence>MYKGETLVKSHELPGLLKAAAQLKIRGLSQVGLSDSWMDDPRAGLDQEHHMAATGPTKQDLAFYDPDLEDEDEDDLDEDEEDHRLDHAGQRKRNAQTYELMAVCEDVDLDSSHRSSMSQQDDVQPLKRVQIKLETGTGESDSEDQDVDLQQQEDDDNNVTHFIPMQEEVIIHQEAMEMHEGDDDEQSPNQTVSIVSEDPLAQAVKDDEGMILLGLTEGESQNRIYTTASSTLEASTSRSTRPEPPRRVRKFAKQDLVTALNLVHDGHLGLKPAAKAFNIPIATLYNASKRQGANAIEHQTTVFRKKQL</sequence>
<keyword evidence="4" id="KW-1185">Reference proteome</keyword>
<dbReference type="SUPFAM" id="SSF46689">
    <property type="entry name" value="Homeodomain-like"/>
    <property type="match status" value="1"/>
</dbReference>
<dbReference type="OrthoDB" id="6591996at2759"/>
<organism evidence="3 4">
    <name type="scientific">Penaeus vannamei</name>
    <name type="common">Whiteleg shrimp</name>
    <name type="synonym">Litopenaeus vannamei</name>
    <dbReference type="NCBI Taxonomy" id="6689"/>
    <lineage>
        <taxon>Eukaryota</taxon>
        <taxon>Metazoa</taxon>
        <taxon>Ecdysozoa</taxon>
        <taxon>Arthropoda</taxon>
        <taxon>Crustacea</taxon>
        <taxon>Multicrustacea</taxon>
        <taxon>Malacostraca</taxon>
        <taxon>Eumalacostraca</taxon>
        <taxon>Eucarida</taxon>
        <taxon>Decapoda</taxon>
        <taxon>Dendrobranchiata</taxon>
        <taxon>Penaeoidea</taxon>
        <taxon>Penaeidae</taxon>
        <taxon>Penaeus</taxon>
    </lineage>
</organism>
<dbReference type="InterPro" id="IPR009057">
    <property type="entry name" value="Homeodomain-like_sf"/>
</dbReference>
<dbReference type="Proteomes" id="UP000283509">
    <property type="component" value="Unassembled WGS sequence"/>
</dbReference>
<comment type="caution">
    <text evidence="3">The sequence shown here is derived from an EMBL/GenBank/DDBJ whole genome shotgun (WGS) entry which is preliminary data.</text>
</comment>
<dbReference type="Gene3D" id="1.10.10.60">
    <property type="entry name" value="Homeodomain-like"/>
    <property type="match status" value="1"/>
</dbReference>
<evidence type="ECO:0000313" key="4">
    <source>
        <dbReference type="Proteomes" id="UP000283509"/>
    </source>
</evidence>
<evidence type="ECO:0008006" key="5">
    <source>
        <dbReference type="Google" id="ProtNLM"/>
    </source>
</evidence>
<dbReference type="GO" id="GO:0005634">
    <property type="term" value="C:nucleus"/>
    <property type="evidence" value="ECO:0007669"/>
    <property type="project" value="UniProtKB-SubCell"/>
</dbReference>
<evidence type="ECO:0000256" key="1">
    <source>
        <dbReference type="ARBA" id="ARBA00004123"/>
    </source>
</evidence>
<comment type="subcellular location">
    <subcellularLocation>
        <location evidence="1">Nucleus</location>
    </subcellularLocation>
</comment>
<evidence type="ECO:0000256" key="2">
    <source>
        <dbReference type="SAM" id="MobiDB-lite"/>
    </source>
</evidence>
<dbReference type="AlphaFoldDB" id="A0A3R7QZP0"/>
<dbReference type="EMBL" id="QCYY01000455">
    <property type="protein sequence ID" value="ROT85004.1"/>
    <property type="molecule type" value="Genomic_DNA"/>
</dbReference>
<feature type="compositionally biased region" description="Acidic residues" evidence="2">
    <location>
        <begin position="68"/>
        <end position="81"/>
    </location>
</feature>
<gene>
    <name evidence="3" type="ORF">C7M84_021595</name>
</gene>
<reference evidence="3 4" key="1">
    <citation type="submission" date="2018-04" db="EMBL/GenBank/DDBJ databases">
        <authorList>
            <person name="Zhang X."/>
            <person name="Yuan J."/>
            <person name="Li F."/>
            <person name="Xiang J."/>
        </authorList>
    </citation>
    <scope>NUCLEOTIDE SEQUENCE [LARGE SCALE GENOMIC DNA]</scope>
    <source>
        <tissue evidence="3">Muscle</tissue>
    </source>
</reference>
<feature type="region of interest" description="Disordered" evidence="2">
    <location>
        <begin position="227"/>
        <end position="246"/>
    </location>
</feature>
<accession>A0A3R7QZP0</accession>
<name>A0A3R7QZP0_PENVA</name>
<proteinExistence type="predicted"/>
<feature type="region of interest" description="Disordered" evidence="2">
    <location>
        <begin position="68"/>
        <end position="91"/>
    </location>
</feature>
<evidence type="ECO:0000313" key="3">
    <source>
        <dbReference type="EMBL" id="ROT85004.1"/>
    </source>
</evidence>